<evidence type="ECO:0000313" key="1">
    <source>
        <dbReference type="EMBL" id="TPR02321.1"/>
    </source>
</evidence>
<accession>A0A505HRD9</accession>
<sequence>MQPSRSQILALPVDWVGATAKAEVNAVTMYCSGKIVKTITSVQITVIDSELPLLAGVLHTQKYLPSLGLSRGA</sequence>
<reference evidence="2" key="1">
    <citation type="submission" date="2018-10" db="EMBL/GenBank/DDBJ databases">
        <title>FDA dAtabase for Regulatory Grade micrObial Sequences (FDA-ARGOS): Supporting development and validation of Infectious Disease Dx tests.</title>
        <authorList>
            <person name="Kerrigan L."/>
            <person name="Tallon L."/>
            <person name="Sadzewicz L."/>
            <person name="Sengamalay N."/>
            <person name="Ott S."/>
            <person name="Godinez A."/>
            <person name="Nagaraj S."/>
            <person name="Vavikolanu K."/>
            <person name="Nadendla S."/>
            <person name="George J."/>
            <person name="Sichtig H."/>
        </authorList>
    </citation>
    <scope>NUCLEOTIDE SEQUENCE [LARGE SCALE GENOMIC DNA]</scope>
    <source>
        <strain evidence="2">FDAARGOS_311</strain>
    </source>
</reference>
<dbReference type="Proteomes" id="UP000197666">
    <property type="component" value="Unassembled WGS sequence"/>
</dbReference>
<comment type="caution">
    <text evidence="1">The sequence shown here is derived from an EMBL/GenBank/DDBJ whole genome shotgun (WGS) entry which is preliminary data.</text>
</comment>
<name>A0A505HRD9_ASPNG</name>
<gene>
    <name evidence="1" type="ORF">CAN33_0043720</name>
</gene>
<protein>
    <submittedName>
        <fullName evidence="1">MatE family protein</fullName>
    </submittedName>
</protein>
<dbReference type="EMBL" id="NKJJ02000001">
    <property type="protein sequence ID" value="TPR02321.1"/>
    <property type="molecule type" value="Genomic_DNA"/>
</dbReference>
<evidence type="ECO:0000313" key="2">
    <source>
        <dbReference type="Proteomes" id="UP000197666"/>
    </source>
</evidence>
<organism evidence="1 2">
    <name type="scientific">Aspergillus niger</name>
    <dbReference type="NCBI Taxonomy" id="5061"/>
    <lineage>
        <taxon>Eukaryota</taxon>
        <taxon>Fungi</taxon>
        <taxon>Dikarya</taxon>
        <taxon>Ascomycota</taxon>
        <taxon>Pezizomycotina</taxon>
        <taxon>Eurotiomycetes</taxon>
        <taxon>Eurotiomycetidae</taxon>
        <taxon>Eurotiales</taxon>
        <taxon>Aspergillaceae</taxon>
        <taxon>Aspergillus</taxon>
        <taxon>Aspergillus subgen. Circumdati</taxon>
    </lineage>
</organism>
<proteinExistence type="predicted"/>
<dbReference type="AlphaFoldDB" id="A0A505HRD9"/>